<accession>A0A811L7N5</accession>
<dbReference type="PRINTS" id="PR01705">
    <property type="entry name" value="TSP1REPEAT"/>
</dbReference>
<dbReference type="Gene3D" id="2.20.100.10">
    <property type="entry name" value="Thrombospondin type-1 (TSP1) repeat"/>
    <property type="match status" value="1"/>
</dbReference>
<dbReference type="AlphaFoldDB" id="A0A811L7N5"/>
<organism evidence="2 3">
    <name type="scientific">Bursaphelenchus okinawaensis</name>
    <dbReference type="NCBI Taxonomy" id="465554"/>
    <lineage>
        <taxon>Eukaryota</taxon>
        <taxon>Metazoa</taxon>
        <taxon>Ecdysozoa</taxon>
        <taxon>Nematoda</taxon>
        <taxon>Chromadorea</taxon>
        <taxon>Rhabditida</taxon>
        <taxon>Tylenchina</taxon>
        <taxon>Tylenchomorpha</taxon>
        <taxon>Aphelenchoidea</taxon>
        <taxon>Aphelenchoididae</taxon>
        <taxon>Bursaphelenchus</taxon>
    </lineage>
</organism>
<dbReference type="PROSITE" id="PS50092">
    <property type="entry name" value="TSP1"/>
    <property type="match status" value="1"/>
</dbReference>
<sequence length="165" mass="18411">MFALFCYLSVLLLVSARPLDVQINQNGDGNFMVGPGDRAQFTLLENYHPLTQAFNRVDRAKIHASKQFQTKPQQIEVMAELPTETKFLKPGEIVEQSAEPTSEKQGVWSDWGKWSPCSRGERNRVRQCNGAGCQGLARQSQTCFSTQQAVPVADDPLVIEKEILG</sequence>
<protein>
    <submittedName>
        <fullName evidence="2">Uncharacterized protein</fullName>
    </submittedName>
</protein>
<dbReference type="EMBL" id="CAJFDH010000005">
    <property type="protein sequence ID" value="CAD5224138.1"/>
    <property type="molecule type" value="Genomic_DNA"/>
</dbReference>
<feature type="signal peptide" evidence="1">
    <location>
        <begin position="1"/>
        <end position="16"/>
    </location>
</feature>
<comment type="caution">
    <text evidence="2">The sequence shown here is derived from an EMBL/GenBank/DDBJ whole genome shotgun (WGS) entry which is preliminary data.</text>
</comment>
<evidence type="ECO:0000256" key="1">
    <source>
        <dbReference type="SAM" id="SignalP"/>
    </source>
</evidence>
<evidence type="ECO:0000313" key="2">
    <source>
        <dbReference type="EMBL" id="CAD5224138.1"/>
    </source>
</evidence>
<dbReference type="SUPFAM" id="SSF82895">
    <property type="entry name" value="TSP-1 type 1 repeat"/>
    <property type="match status" value="1"/>
</dbReference>
<dbReference type="InterPro" id="IPR036383">
    <property type="entry name" value="TSP1_rpt_sf"/>
</dbReference>
<dbReference type="Proteomes" id="UP000614601">
    <property type="component" value="Unassembled WGS sequence"/>
</dbReference>
<keyword evidence="1" id="KW-0732">Signal</keyword>
<evidence type="ECO:0000313" key="3">
    <source>
        <dbReference type="Proteomes" id="UP000614601"/>
    </source>
</evidence>
<reference evidence="2" key="1">
    <citation type="submission" date="2020-09" db="EMBL/GenBank/DDBJ databases">
        <authorList>
            <person name="Kikuchi T."/>
        </authorList>
    </citation>
    <scope>NUCLEOTIDE SEQUENCE</scope>
    <source>
        <strain evidence="2">SH1</strain>
    </source>
</reference>
<dbReference type="Proteomes" id="UP000783686">
    <property type="component" value="Unassembled WGS sequence"/>
</dbReference>
<proteinExistence type="predicted"/>
<name>A0A811L7N5_9BILA</name>
<keyword evidence="3" id="KW-1185">Reference proteome</keyword>
<dbReference type="OrthoDB" id="504708at2759"/>
<gene>
    <name evidence="2" type="ORF">BOKJ2_LOCUS10908</name>
</gene>
<dbReference type="EMBL" id="CAJFCW020000005">
    <property type="protein sequence ID" value="CAG9119677.1"/>
    <property type="molecule type" value="Genomic_DNA"/>
</dbReference>
<dbReference type="InterPro" id="IPR000884">
    <property type="entry name" value="TSP1_rpt"/>
</dbReference>
<feature type="chain" id="PRO_5035681786" evidence="1">
    <location>
        <begin position="17"/>
        <end position="165"/>
    </location>
</feature>